<proteinExistence type="predicted"/>
<name>A0ACB9S7A9_9MYRT</name>
<gene>
    <name evidence="1" type="ORF">MLD38_005101</name>
</gene>
<dbReference type="Proteomes" id="UP001057402">
    <property type="component" value="Chromosome 2"/>
</dbReference>
<keyword evidence="2" id="KW-1185">Reference proteome</keyword>
<organism evidence="1 2">
    <name type="scientific">Melastoma candidum</name>
    <dbReference type="NCBI Taxonomy" id="119954"/>
    <lineage>
        <taxon>Eukaryota</taxon>
        <taxon>Viridiplantae</taxon>
        <taxon>Streptophyta</taxon>
        <taxon>Embryophyta</taxon>
        <taxon>Tracheophyta</taxon>
        <taxon>Spermatophyta</taxon>
        <taxon>Magnoliopsida</taxon>
        <taxon>eudicotyledons</taxon>
        <taxon>Gunneridae</taxon>
        <taxon>Pentapetalae</taxon>
        <taxon>rosids</taxon>
        <taxon>malvids</taxon>
        <taxon>Myrtales</taxon>
        <taxon>Melastomataceae</taxon>
        <taxon>Melastomatoideae</taxon>
        <taxon>Melastomateae</taxon>
        <taxon>Melastoma</taxon>
    </lineage>
</organism>
<accession>A0ACB9S7A9</accession>
<protein>
    <submittedName>
        <fullName evidence="1">Uncharacterized protein</fullName>
    </submittedName>
</protein>
<reference evidence="2" key="1">
    <citation type="journal article" date="2023" name="Front. Plant Sci.">
        <title>Chromosomal-level genome assembly of Melastoma candidum provides insights into trichome evolution.</title>
        <authorList>
            <person name="Zhong Y."/>
            <person name="Wu W."/>
            <person name="Sun C."/>
            <person name="Zou P."/>
            <person name="Liu Y."/>
            <person name="Dai S."/>
            <person name="Zhou R."/>
        </authorList>
    </citation>
    <scope>NUCLEOTIDE SEQUENCE [LARGE SCALE GENOMIC DNA]</scope>
</reference>
<comment type="caution">
    <text evidence="1">The sequence shown here is derived from an EMBL/GenBank/DDBJ whole genome shotgun (WGS) entry which is preliminary data.</text>
</comment>
<sequence length="103" mass="11277">MDPQSQSQALAMILESSDVAPFETLIGHLMSSSNNQRSSAESIFNLAKQSDPNSLSLKLSHLIVNSTSPDLRAMSAVLLRKLLTQDDSYVYPRVSPQTQSVIK</sequence>
<evidence type="ECO:0000313" key="2">
    <source>
        <dbReference type="Proteomes" id="UP001057402"/>
    </source>
</evidence>
<dbReference type="EMBL" id="CM042881">
    <property type="protein sequence ID" value="KAI4387255.1"/>
    <property type="molecule type" value="Genomic_DNA"/>
</dbReference>
<evidence type="ECO:0000313" key="1">
    <source>
        <dbReference type="EMBL" id="KAI4387255.1"/>
    </source>
</evidence>